<comment type="caution">
    <text evidence="8">The sequence shown here is derived from an EMBL/GenBank/DDBJ whole genome shotgun (WGS) entry which is preliminary data.</text>
</comment>
<keyword evidence="1" id="KW-0004">4Fe-4S</keyword>
<dbReference type="InterPro" id="IPR029063">
    <property type="entry name" value="SAM-dependent_MTases_sf"/>
</dbReference>
<organism evidence="8 9">
    <name type="scientific">Roseinatronobacter domitianus</name>
    <dbReference type="NCBI Taxonomy" id="2940293"/>
    <lineage>
        <taxon>Bacteria</taxon>
        <taxon>Pseudomonadati</taxon>
        <taxon>Pseudomonadota</taxon>
        <taxon>Alphaproteobacteria</taxon>
        <taxon>Rhodobacterales</taxon>
        <taxon>Paracoccaceae</taxon>
        <taxon>Roseinatronobacter</taxon>
    </lineage>
</organism>
<evidence type="ECO:0000256" key="3">
    <source>
        <dbReference type="ARBA" id="ARBA00022679"/>
    </source>
</evidence>
<comment type="similarity">
    <text evidence="6">Belongs to the class I-like SAM-binding methyltransferase superfamily. RNA M5U methyltransferase family.</text>
</comment>
<feature type="binding site" evidence="6">
    <location>
        <position position="335"/>
    </location>
    <ligand>
        <name>S-adenosyl-L-methionine</name>
        <dbReference type="ChEBI" id="CHEBI:59789"/>
    </ligand>
</feature>
<evidence type="ECO:0000256" key="4">
    <source>
        <dbReference type="ARBA" id="ARBA00022691"/>
    </source>
</evidence>
<dbReference type="PANTHER" id="PTHR11061">
    <property type="entry name" value="RNA M5U METHYLTRANSFERASE"/>
    <property type="match status" value="1"/>
</dbReference>
<dbReference type="Pfam" id="PF05958">
    <property type="entry name" value="tRNA_U5-meth_tr"/>
    <property type="match status" value="1"/>
</dbReference>
<feature type="active site" description="Nucleophile" evidence="6">
    <location>
        <position position="361"/>
    </location>
</feature>
<gene>
    <name evidence="8" type="ORF">M3N55_12670</name>
</gene>
<dbReference type="Gene3D" id="3.40.50.150">
    <property type="entry name" value="Vaccinia Virus protein VP39"/>
    <property type="match status" value="1"/>
</dbReference>
<reference evidence="8 9" key="1">
    <citation type="submission" date="2022-05" db="EMBL/GenBank/DDBJ databases">
        <title>Seasonal and diel survey of microbial diversity of the Tyrrhenian coast.</title>
        <authorList>
            <person name="Gattoni G."/>
            <person name="Corral P."/>
        </authorList>
    </citation>
    <scope>NUCLEOTIDE SEQUENCE [LARGE SCALE GENOMIC DNA]</scope>
    <source>
        <strain evidence="8 9">V10</strain>
    </source>
</reference>
<dbReference type="EMBL" id="JALZWP010000013">
    <property type="protein sequence ID" value="MCL1629584.1"/>
    <property type="molecule type" value="Genomic_DNA"/>
</dbReference>
<dbReference type="PANTHER" id="PTHR11061:SF49">
    <property type="entry name" value="23S RRNA (URACIL(1939)-C(5))-METHYLTRANSFERASE RLMD"/>
    <property type="match status" value="1"/>
</dbReference>
<evidence type="ECO:0000256" key="6">
    <source>
        <dbReference type="PROSITE-ProRule" id="PRU01024"/>
    </source>
</evidence>
<dbReference type="Gene3D" id="2.40.50.1070">
    <property type="match status" value="1"/>
</dbReference>
<keyword evidence="1" id="KW-0479">Metal-binding</keyword>
<dbReference type="SUPFAM" id="SSF50249">
    <property type="entry name" value="Nucleic acid-binding proteins"/>
    <property type="match status" value="1"/>
</dbReference>
<dbReference type="GO" id="GO:0032259">
    <property type="term" value="P:methylation"/>
    <property type="evidence" value="ECO:0007669"/>
    <property type="project" value="UniProtKB-KW"/>
</dbReference>
<dbReference type="CDD" id="cd02440">
    <property type="entry name" value="AdoMet_MTases"/>
    <property type="match status" value="1"/>
</dbReference>
<sequence>MTLTITRLGHHGDGIAEGPVFVPRTLPGEVVEGEIAQGRLAAPRILTPSPERVAAPCPHYKACGGCALQHAREGFVTGWKESVIRQALAAQGLDAPFHAPHISGLHTRRRATFSGRRLKKGALVGFHARACDTVASVPDCLILRPELTAALPLLEDLVTMAGSRKGEMALSLTLSDVGLDLSVTCGKLLDGPLQATLGQWAGANGLARLAWDGEVIAQAAPPLQTFGRAKVAPPPGAFLQATADAQAALQSAVGKAVGDAPRVADLFAGCGTFALPLAEGAEVHAVESVAEMLTALDHGWRHATGLKRITHETRDLFRNPLLPEDLARFDAVVIDPPRAGAEAQVRALADSAVPRIAAVSCNPVTFARDAKILCDAGYRLDWVQMVDQFRFSPHVELAAAFAR</sequence>
<dbReference type="Gene3D" id="2.40.50.140">
    <property type="entry name" value="Nucleic acid-binding proteins"/>
    <property type="match status" value="1"/>
</dbReference>
<dbReference type="Proteomes" id="UP001202550">
    <property type="component" value="Unassembled WGS sequence"/>
</dbReference>
<dbReference type="GO" id="GO:0008168">
    <property type="term" value="F:methyltransferase activity"/>
    <property type="evidence" value="ECO:0007669"/>
    <property type="project" value="UniProtKB-KW"/>
</dbReference>
<keyword evidence="4 6" id="KW-0949">S-adenosyl-L-methionine</keyword>
<dbReference type="PROSITE" id="PS01230">
    <property type="entry name" value="TRMA_1"/>
    <property type="match status" value="1"/>
</dbReference>
<evidence type="ECO:0000256" key="5">
    <source>
        <dbReference type="ARBA" id="ARBA00023014"/>
    </source>
</evidence>
<dbReference type="InterPro" id="IPR030390">
    <property type="entry name" value="MeTrfase_TrmA_AS"/>
</dbReference>
<evidence type="ECO:0000313" key="9">
    <source>
        <dbReference type="Proteomes" id="UP001202550"/>
    </source>
</evidence>
<keyword evidence="1" id="KW-0408">Iron</keyword>
<proteinExistence type="inferred from homology"/>
<dbReference type="SUPFAM" id="SSF53335">
    <property type="entry name" value="S-adenosyl-L-methionine-dependent methyltransferases"/>
    <property type="match status" value="1"/>
</dbReference>
<feature type="binding site" evidence="6">
    <location>
        <position position="267"/>
    </location>
    <ligand>
        <name>S-adenosyl-L-methionine</name>
        <dbReference type="ChEBI" id="CHEBI:59789"/>
    </ligand>
</feature>
<keyword evidence="2 6" id="KW-0489">Methyltransferase</keyword>
<keyword evidence="9" id="KW-1185">Reference proteome</keyword>
<keyword evidence="5" id="KW-0411">Iron-sulfur</keyword>
<evidence type="ECO:0000256" key="7">
    <source>
        <dbReference type="PROSITE-ProRule" id="PRU10015"/>
    </source>
</evidence>
<evidence type="ECO:0000256" key="2">
    <source>
        <dbReference type="ARBA" id="ARBA00022603"/>
    </source>
</evidence>
<evidence type="ECO:0000313" key="8">
    <source>
        <dbReference type="EMBL" id="MCL1629584.1"/>
    </source>
</evidence>
<name>A0ABT0M5L8_9RHOB</name>
<feature type="binding site" evidence="6">
    <location>
        <position position="287"/>
    </location>
    <ligand>
        <name>S-adenosyl-L-methionine</name>
        <dbReference type="ChEBI" id="CHEBI:59789"/>
    </ligand>
</feature>
<dbReference type="InterPro" id="IPR012340">
    <property type="entry name" value="NA-bd_OB-fold"/>
</dbReference>
<feature type="binding site" evidence="6">
    <location>
        <position position="240"/>
    </location>
    <ligand>
        <name>S-adenosyl-L-methionine</name>
        <dbReference type="ChEBI" id="CHEBI:59789"/>
    </ligand>
</feature>
<accession>A0ABT0M5L8</accession>
<dbReference type="InterPro" id="IPR010280">
    <property type="entry name" value="U5_MeTrfase_fam"/>
</dbReference>
<dbReference type="RefSeq" id="WP_249059654.1">
    <property type="nucleotide sequence ID" value="NZ_JALZWP010000013.1"/>
</dbReference>
<dbReference type="PROSITE" id="PS51687">
    <property type="entry name" value="SAM_MT_RNA_M5U"/>
    <property type="match status" value="1"/>
</dbReference>
<feature type="active site" evidence="7">
    <location>
        <position position="361"/>
    </location>
</feature>
<evidence type="ECO:0000256" key="1">
    <source>
        <dbReference type="ARBA" id="ARBA00022485"/>
    </source>
</evidence>
<keyword evidence="3 6" id="KW-0808">Transferase</keyword>
<protein>
    <submittedName>
        <fullName evidence="8">Class I SAM-dependent RNA methyltransferase</fullName>
    </submittedName>
</protein>